<name>A0ABV4H570_9ACTN</name>
<organism evidence="1 2">
    <name type="scientific">Kineococcus halophytocola</name>
    <dbReference type="NCBI Taxonomy" id="3234027"/>
    <lineage>
        <taxon>Bacteria</taxon>
        <taxon>Bacillati</taxon>
        <taxon>Actinomycetota</taxon>
        <taxon>Actinomycetes</taxon>
        <taxon>Kineosporiales</taxon>
        <taxon>Kineosporiaceae</taxon>
        <taxon>Kineococcus</taxon>
    </lineage>
</organism>
<reference evidence="1 2" key="1">
    <citation type="submission" date="2024-07" db="EMBL/GenBank/DDBJ databases">
        <authorList>
            <person name="Thanompreechachai J."/>
            <person name="Duangmal K."/>
        </authorList>
    </citation>
    <scope>NUCLEOTIDE SEQUENCE [LARGE SCALE GENOMIC DNA]</scope>
    <source>
        <strain evidence="1 2">LSe6-4</strain>
    </source>
</reference>
<proteinExistence type="predicted"/>
<accession>A0ABV4H570</accession>
<protein>
    <submittedName>
        <fullName evidence="1">Uncharacterized protein</fullName>
    </submittedName>
</protein>
<keyword evidence="2" id="KW-1185">Reference proteome</keyword>
<sequence>MTKERIGRGPLHVALEDQGTTHPRLYVRDGSGLVMVLPVHLDVLPDVRRHLEEPSPEPQDDQEVVDVELLDEAGAVASRWGSFAHRGQAAALAVVLLGSDRTLVQARVVARTGARRGAEVERVRCHRLPVGGWAR</sequence>
<comment type="caution">
    <text evidence="1">The sequence shown here is derived from an EMBL/GenBank/DDBJ whole genome shotgun (WGS) entry which is preliminary data.</text>
</comment>
<evidence type="ECO:0000313" key="2">
    <source>
        <dbReference type="Proteomes" id="UP001565927"/>
    </source>
</evidence>
<dbReference type="RefSeq" id="WP_370442937.1">
    <property type="nucleotide sequence ID" value="NZ_JBGFTU010000027.1"/>
</dbReference>
<dbReference type="EMBL" id="JBGFTU010000027">
    <property type="protein sequence ID" value="MEZ0166722.1"/>
    <property type="molecule type" value="Genomic_DNA"/>
</dbReference>
<dbReference type="Proteomes" id="UP001565927">
    <property type="component" value="Unassembled WGS sequence"/>
</dbReference>
<gene>
    <name evidence="1" type="ORF">AB2L27_18340</name>
</gene>
<evidence type="ECO:0000313" key="1">
    <source>
        <dbReference type="EMBL" id="MEZ0166722.1"/>
    </source>
</evidence>